<dbReference type="PANTHER" id="PTHR30289">
    <property type="entry name" value="UNCHARACTERIZED PROTEIN YBCL-RELATED"/>
    <property type="match status" value="1"/>
</dbReference>
<evidence type="ECO:0000313" key="2">
    <source>
        <dbReference type="Proteomes" id="UP000016986"/>
    </source>
</evidence>
<dbReference type="Gene3D" id="3.90.280.10">
    <property type="entry name" value="PEBP-like"/>
    <property type="match status" value="1"/>
</dbReference>
<keyword evidence="2" id="KW-1185">Reference proteome</keyword>
<reference evidence="1 2" key="1">
    <citation type="submission" date="2013-09" db="EMBL/GenBank/DDBJ databases">
        <title>Whole genome sequencing of Halarchaeum acidiphilum strain MH1-52-1.</title>
        <authorList>
            <person name="Shimane Y."/>
            <person name="Minegishi H."/>
            <person name="Nishi S."/>
            <person name="Echigo A."/>
            <person name="Shuto A."/>
            <person name="Konishi M."/>
            <person name="Ito T."/>
            <person name="Ohkuma M."/>
            <person name="Ohta Y."/>
            <person name="Nagano Y."/>
            <person name="Tsubouchi T."/>
            <person name="Mori K."/>
            <person name="Usui K."/>
            <person name="Kamekura M."/>
            <person name="Usami R."/>
            <person name="Takaki Y."/>
            <person name="Hatada Y."/>
        </authorList>
    </citation>
    <scope>NUCLEOTIDE SEQUENCE [LARGE SCALE GENOMIC DNA]</scope>
    <source>
        <strain evidence="1 2">JCM 16109</strain>
    </source>
</reference>
<dbReference type="AlphaFoldDB" id="U2YFK9"/>
<gene>
    <name evidence="1" type="ORF">MBEHAL_1591</name>
</gene>
<dbReference type="PANTHER" id="PTHR30289:SF1">
    <property type="entry name" value="PEBP (PHOSPHATIDYLETHANOLAMINE-BINDING PROTEIN) FAMILY PROTEIN"/>
    <property type="match status" value="1"/>
</dbReference>
<dbReference type="eggNOG" id="arCOG04702">
    <property type="taxonomic scope" value="Archaea"/>
</dbReference>
<dbReference type="Proteomes" id="UP000016986">
    <property type="component" value="Unassembled WGS sequence"/>
</dbReference>
<evidence type="ECO:0000313" key="1">
    <source>
        <dbReference type="EMBL" id="GAD52831.1"/>
    </source>
</evidence>
<organism evidence="1 2">
    <name type="scientific">Halarchaeum acidiphilum MH1-52-1</name>
    <dbReference type="NCBI Taxonomy" id="1261545"/>
    <lineage>
        <taxon>Archaea</taxon>
        <taxon>Methanobacteriati</taxon>
        <taxon>Methanobacteriota</taxon>
        <taxon>Stenosarchaea group</taxon>
        <taxon>Halobacteria</taxon>
        <taxon>Halobacteriales</taxon>
        <taxon>Halobacteriaceae</taxon>
    </lineage>
</organism>
<dbReference type="OrthoDB" id="28720at2157"/>
<dbReference type="CDD" id="cd00865">
    <property type="entry name" value="PEBP_bact_arch"/>
    <property type="match status" value="1"/>
</dbReference>
<dbReference type="Pfam" id="PF01161">
    <property type="entry name" value="PBP"/>
    <property type="match status" value="1"/>
</dbReference>
<dbReference type="InterPro" id="IPR008914">
    <property type="entry name" value="PEBP"/>
</dbReference>
<dbReference type="NCBIfam" id="TIGR00481">
    <property type="entry name" value="YbhB/YbcL family Raf kinase inhibitor-like protein"/>
    <property type="match status" value="1"/>
</dbReference>
<dbReference type="SUPFAM" id="SSF49777">
    <property type="entry name" value="PEBP-like"/>
    <property type="match status" value="1"/>
</dbReference>
<accession>U2YFK9</accession>
<dbReference type="EMBL" id="BATA01000036">
    <property type="protein sequence ID" value="GAD52831.1"/>
    <property type="molecule type" value="Genomic_DNA"/>
</dbReference>
<name>U2YFK9_9EURY</name>
<protein>
    <submittedName>
        <fullName evidence="1">UPF0098 protein MTH_273</fullName>
    </submittedName>
</protein>
<proteinExistence type="predicted"/>
<sequence length="186" mass="18986">MPTRRATLAAVAAACAPLAGCSRSRTSSDPGKCDPTSAAFDDGEAIPARYTCDGTGVSPPVSLDAPAGAATWALVVTDPDAPNGTFTHWLLWNVPADADLPSGVPHGRTVASLDGAQQGENGFGDYGYGGPCPPAGDDPHTYRFDAYAVGGALDVDADITRDALVDAIYDADLVTGGTLRATYERA</sequence>
<dbReference type="InterPro" id="IPR036610">
    <property type="entry name" value="PEBP-like_sf"/>
</dbReference>
<dbReference type="RefSeq" id="WP_021780277.1">
    <property type="nucleotide sequence ID" value="NZ_BATA01000036.1"/>
</dbReference>
<comment type="caution">
    <text evidence="1">The sequence shown here is derived from an EMBL/GenBank/DDBJ whole genome shotgun (WGS) entry which is preliminary data.</text>
</comment>
<dbReference type="InterPro" id="IPR005247">
    <property type="entry name" value="YbhB_YbcL/LppC-like"/>
</dbReference>